<accession>A0ABR0BFD2</accession>
<dbReference type="InterPro" id="IPR046536">
    <property type="entry name" value="DUF6601"/>
</dbReference>
<dbReference type="SUPFAM" id="SSF48371">
    <property type="entry name" value="ARM repeat"/>
    <property type="match status" value="2"/>
</dbReference>
<proteinExistence type="predicted"/>
<dbReference type="PANTHER" id="PTHR12697">
    <property type="entry name" value="PBS LYASE HEAT-LIKE PROTEIN"/>
    <property type="match status" value="1"/>
</dbReference>
<dbReference type="EMBL" id="JAWRVI010000152">
    <property type="protein sequence ID" value="KAK4074416.1"/>
    <property type="molecule type" value="Genomic_DNA"/>
</dbReference>
<dbReference type="InterPro" id="IPR004155">
    <property type="entry name" value="PBS_lyase_HEAT"/>
</dbReference>
<feature type="transmembrane region" description="Helical" evidence="2">
    <location>
        <begin position="418"/>
        <end position="437"/>
    </location>
</feature>
<dbReference type="InterPro" id="IPR027417">
    <property type="entry name" value="P-loop_NTPase"/>
</dbReference>
<evidence type="ECO:0000259" key="3">
    <source>
        <dbReference type="PROSITE" id="PS50837"/>
    </source>
</evidence>
<name>A0ABR0BFD2_PURLI</name>
<dbReference type="PROSITE" id="PS50837">
    <property type="entry name" value="NACHT"/>
    <property type="match status" value="1"/>
</dbReference>
<evidence type="ECO:0000313" key="4">
    <source>
        <dbReference type="EMBL" id="KAK4074416.1"/>
    </source>
</evidence>
<dbReference type="Gene3D" id="3.40.50.300">
    <property type="entry name" value="P-loop containing nucleotide triphosphate hydrolases"/>
    <property type="match status" value="1"/>
</dbReference>
<keyword evidence="5" id="KW-1185">Reference proteome</keyword>
<protein>
    <recommendedName>
        <fullName evidence="3">NACHT domain-containing protein</fullName>
    </recommendedName>
</protein>
<evidence type="ECO:0000256" key="1">
    <source>
        <dbReference type="SAM" id="MobiDB-lite"/>
    </source>
</evidence>
<dbReference type="SUPFAM" id="SSF53474">
    <property type="entry name" value="alpha/beta-Hydrolases"/>
    <property type="match status" value="1"/>
</dbReference>
<dbReference type="InterPro" id="IPR011989">
    <property type="entry name" value="ARM-like"/>
</dbReference>
<dbReference type="InterPro" id="IPR029058">
    <property type="entry name" value="AB_hydrolase_fold"/>
</dbReference>
<dbReference type="SUPFAM" id="SSF52540">
    <property type="entry name" value="P-loop containing nucleoside triphosphate hydrolases"/>
    <property type="match status" value="1"/>
</dbReference>
<feature type="transmembrane region" description="Helical" evidence="2">
    <location>
        <begin position="296"/>
        <end position="316"/>
    </location>
</feature>
<keyword evidence="2" id="KW-0812">Transmembrane</keyword>
<sequence length="2573" mass="289062">MPGDSQSRQENRAAPFSVQLLGPGSRLDDSSTSVESDLASFMPASYRTESGNLVAVGHCISASLERELDLHRLDAIHDWLWVAGRLAPPRPLHQQITLGREVFVTERLDMHLVWTTGKLFLKPMPRFLLDPSFWATYLSGPQESCNKGRDDASGPSHKNQGGSGLRKRALGFLFSYAALISYESDFHIATSKQLLPAGVKWSAWRDLVEQLDTEHIYLHIDRRFHHGELRLSRLNKICFLQNPLRGYAPAWDRCSAFFRDYFAWLASAAIYMAIVLAAMQVGLATELGHNDAFQSAAYGFTVFSIVGPLAILSTTARGALAPFFNAQPALDIRGARATSSYTQKLCYTGGALGHRPGFQQMFRCVDELGIESALGTSESESALRIVADWCKFFVSRRSLALSTAAAMESINLDHGMPIIALATLPWLLLGVLCTWLFSRHTSRSEDPSRLVYTTDPIPAAQRSVQLKPLELNRNEADTDIDIIAIHGLDTTSRDTWTWKDCRDPKNKEKWVSWLDDPEMLPSIAQQARIFTCDWPADVLEPSDLVQKTIDEYALLLLDGIQRTLFGDGKRREDRPLVFIASCLGGIILARALVRADDKRSGYYRLRRATRGIVFLATPFRGTAFQDVTAWAVPGLKVKASLQGQEVSRLLDSVQGPTFDLRELVHKFTQLCQDKDSPCEAFNFYELGTTSLPHKVFPWLPTWFDQKKQLVDMSSATLDIIPDPLPLNRSHILMNKFHGAGCADYEKVAGKIREMVFKIHVRTPLEKADALIRNDSYNDERLRIERLSGEQLPMHHCYINLVIVEQPSHKADRSDTSQLPTFSLFARQKIETPDKAVQIELAKVFDSRKGRDGCVIQPRRILIRGRAGVGKTTLCKKMVYDFTHDTKLHRSWAELFDRLLWVPLRKLKGRSGKSYNLGNLLHDEFFSQCKDEESCRLSGAIWDATRLQKGGRTLFLLDGLDELSGEWSRDDVMHTFLATLLNQPNVIITSRPSGTLLTGLHPVDLELETIGFYPDQVEAYVNAVSKTKHRAIEIQSFLREHWLIQELVRIPIQLDALCYTWDDFDPDTVPDTMTGIYEAIAQRLWRKDVVRLGKRHNGQLVTHSQIGVPDVEGFAEHEIRLLEGLAFTGLDNDVIEFTPKHRTAISKQFKHPSVLLDKTLPRLSFLRTSDPLSNDRNRNYHFLHLTFQEYFAARHFVRHWNLGQPLACLDLRDKVTKQIAPVAFLQKQKYSARYDVFWRFVAGFLAAVNKGELGAKRGVLSFFYAIEQDPLDILGPTHQRLVMHCLSEVSTENMAVRLRLEDDLKLEENLKLWLLFECNFHRKAQLASEMEFPEQSLRNALREGSDDVKTTITQSLQGRPVIPPSVNEQVCSWLGVDTSQRLKVGVLDALRTCRTVLSDEGLAAVMQRLDDNATYIRWTAVEVLGKQPSLSDNILAALVRRVNDNEKYVRWTTVEVLGKRPNLPDESLAALVQRLDDDEMVRRAAVEVLGKRPNLSDNILAALVQRVNDNDEIVRRAAVEVLGKRPNLSDDILADLVQRLKDNDEIVRRAAVEVLGKRPNLSDDILAALVRRVNDNDKHVRWAAVEVLGERPSLSDGILASLAQRLKDNDEDVRRTAVEVLGKRPNLSDVILAGLAQRLKDNDEDVRRAAVEVLGERPSLSDGILAGLVQRLDDDYRAVRWAAVRALGKRPNLSDVILAGLAQRLKDNDEDVRRTAVEVLGERPSLSDGNLAGLAQRLNDDHWAVRRAAVEVLGKQPNLSDDILAGLAQRLKDNDEDVRRTAVEVLGERPSLSDGILAGLAQRLNDGHRAVRRAAVEVLGKRPNLSDDVLAALVQRLDDDNWVVRRAAVEVLGKQPNLSDDILVAVVRRLKDYDKTVRWNAVDILGKQPNLSDDILVAVVQRLKDDDEDVRRAAVEVLRERPSLSDKTLAAVARLLESGSHSDLAESVLRRHKEFYSKLLSGPFVGLLFRVLLRRAFVEQYSWCIDDGWSSVNTPDGVISARIEDMGEFMDLIIKARPSGAPLMVSRLESETSLFTKQEKSDALGGMPESLIAGIRGLPRPLQDALGLLLQDETFRNQAESQFSELQSNTHLSQESAMNLLDALSQLEEENDTQRHTALQGEHLPMDETRSQVDSTEVAQQTESQSPACGCTADLIMGLRSLPRPLPQKLGPLLDDKTFRRQVEERFIELEGNTRLRQESAFDLLNALGSLAEADGGVHDEFSTANQDGEELRSDLPADDTASQNGTAMLPNLPEGERSQKSCPVIAVQTQRLLHNLGEKFFDWSSLHSRTLPAVEDILEKKHLAALAVYDKVKANIEAQGANISLEGFSSLLRHFLHKGDFMAFFRSTQRSVRIPIDSEEEMPQNRLENLETDLFDTTKFCGFDTRLTCVTYNDGKYGTITLFTVSMDSTRPIKVRPVAAMAGVPKVLLEKIGNGVAGSSKTKLSMPQHEVWKATEQWKVGWWKKQVLRPEFRRQHAAMAEPRITETLRSALSMHDISFHCLKATVPQMIAMLHHKTSLIENIESTPVYLDGDRIGVQMIRGPYLTGHMNGNARIIVLAPARGSWVEDEVSWT</sequence>
<organism evidence="4 5">
    <name type="scientific">Purpureocillium lilacinum</name>
    <name type="common">Paecilomyces lilacinus</name>
    <dbReference type="NCBI Taxonomy" id="33203"/>
    <lineage>
        <taxon>Eukaryota</taxon>
        <taxon>Fungi</taxon>
        <taxon>Dikarya</taxon>
        <taxon>Ascomycota</taxon>
        <taxon>Pezizomycotina</taxon>
        <taxon>Sordariomycetes</taxon>
        <taxon>Hypocreomycetidae</taxon>
        <taxon>Hypocreales</taxon>
        <taxon>Ophiocordycipitaceae</taxon>
        <taxon>Purpureocillium</taxon>
    </lineage>
</organism>
<evidence type="ECO:0000313" key="5">
    <source>
        <dbReference type="Proteomes" id="UP001287286"/>
    </source>
</evidence>
<dbReference type="InterPro" id="IPR055496">
    <property type="entry name" value="DUF7068"/>
</dbReference>
<dbReference type="InterPro" id="IPR007111">
    <property type="entry name" value="NACHT_NTPase"/>
</dbReference>
<dbReference type="Pfam" id="PF23238">
    <property type="entry name" value="DUF7068"/>
    <property type="match status" value="1"/>
</dbReference>
<dbReference type="Pfam" id="PF20246">
    <property type="entry name" value="DUF6601"/>
    <property type="match status" value="1"/>
</dbReference>
<dbReference type="Pfam" id="PF05729">
    <property type="entry name" value="NACHT"/>
    <property type="match status" value="1"/>
</dbReference>
<gene>
    <name evidence="4" type="ORF">Purlil1_12973</name>
</gene>
<dbReference type="Gene3D" id="1.25.10.10">
    <property type="entry name" value="Leucine-rich Repeat Variant"/>
    <property type="match status" value="5"/>
</dbReference>
<keyword evidence="2" id="KW-0472">Membrane</keyword>
<dbReference type="Pfam" id="PF13646">
    <property type="entry name" value="HEAT_2"/>
    <property type="match status" value="5"/>
</dbReference>
<dbReference type="Proteomes" id="UP001287286">
    <property type="component" value="Unassembled WGS sequence"/>
</dbReference>
<feature type="compositionally biased region" description="Polar residues" evidence="1">
    <location>
        <begin position="2131"/>
        <end position="2146"/>
    </location>
</feature>
<keyword evidence="2" id="KW-1133">Transmembrane helix</keyword>
<dbReference type="SMART" id="SM00567">
    <property type="entry name" value="EZ_HEAT"/>
    <property type="match status" value="15"/>
</dbReference>
<dbReference type="PANTHER" id="PTHR12697:SF5">
    <property type="entry name" value="DEOXYHYPUSINE HYDROXYLASE"/>
    <property type="match status" value="1"/>
</dbReference>
<feature type="region of interest" description="Disordered" evidence="1">
    <location>
        <begin position="1"/>
        <end position="32"/>
    </location>
</feature>
<feature type="region of interest" description="Disordered" evidence="1">
    <location>
        <begin position="2108"/>
        <end position="2146"/>
    </location>
</feature>
<comment type="caution">
    <text evidence="4">The sequence shown here is derived from an EMBL/GenBank/DDBJ whole genome shotgun (WGS) entry which is preliminary data.</text>
</comment>
<dbReference type="InterPro" id="IPR016024">
    <property type="entry name" value="ARM-type_fold"/>
</dbReference>
<evidence type="ECO:0000256" key="2">
    <source>
        <dbReference type="SAM" id="Phobius"/>
    </source>
</evidence>
<feature type="transmembrane region" description="Helical" evidence="2">
    <location>
        <begin position="261"/>
        <end position="284"/>
    </location>
</feature>
<feature type="domain" description="NACHT" evidence="3">
    <location>
        <begin position="858"/>
        <end position="995"/>
    </location>
</feature>
<feature type="region of interest" description="Disordered" evidence="1">
    <location>
        <begin position="2221"/>
        <end position="2260"/>
    </location>
</feature>
<reference evidence="4 5" key="1">
    <citation type="journal article" date="2024" name="Microbiol. Resour. Announc.">
        <title>Genome annotations for the ascomycete fungi Trichoderma harzianum, Trichoderma aggressivum, and Purpureocillium lilacinum.</title>
        <authorList>
            <person name="Beijen E.P.W."/>
            <person name="Ohm R.A."/>
        </authorList>
    </citation>
    <scope>NUCLEOTIDE SEQUENCE [LARGE SCALE GENOMIC DNA]</scope>
    <source>
        <strain evidence="4 5">CBS 150709</strain>
    </source>
</reference>